<accession>A0ABU6XB36</accession>
<keyword evidence="3" id="KW-1185">Reference proteome</keyword>
<feature type="compositionally biased region" description="Basic residues" evidence="1">
    <location>
        <begin position="50"/>
        <end position="67"/>
    </location>
</feature>
<evidence type="ECO:0000256" key="1">
    <source>
        <dbReference type="SAM" id="MobiDB-lite"/>
    </source>
</evidence>
<evidence type="ECO:0000313" key="2">
    <source>
        <dbReference type="EMBL" id="MED6195006.1"/>
    </source>
</evidence>
<organism evidence="2 3">
    <name type="scientific">Stylosanthes scabra</name>
    <dbReference type="NCBI Taxonomy" id="79078"/>
    <lineage>
        <taxon>Eukaryota</taxon>
        <taxon>Viridiplantae</taxon>
        <taxon>Streptophyta</taxon>
        <taxon>Embryophyta</taxon>
        <taxon>Tracheophyta</taxon>
        <taxon>Spermatophyta</taxon>
        <taxon>Magnoliopsida</taxon>
        <taxon>eudicotyledons</taxon>
        <taxon>Gunneridae</taxon>
        <taxon>Pentapetalae</taxon>
        <taxon>rosids</taxon>
        <taxon>fabids</taxon>
        <taxon>Fabales</taxon>
        <taxon>Fabaceae</taxon>
        <taxon>Papilionoideae</taxon>
        <taxon>50 kb inversion clade</taxon>
        <taxon>dalbergioids sensu lato</taxon>
        <taxon>Dalbergieae</taxon>
        <taxon>Pterocarpus clade</taxon>
        <taxon>Stylosanthes</taxon>
    </lineage>
</organism>
<proteinExistence type="predicted"/>
<dbReference type="EMBL" id="JASCZI010211604">
    <property type="protein sequence ID" value="MED6195006.1"/>
    <property type="molecule type" value="Genomic_DNA"/>
</dbReference>
<feature type="compositionally biased region" description="Low complexity" evidence="1">
    <location>
        <begin position="1"/>
        <end position="13"/>
    </location>
</feature>
<comment type="caution">
    <text evidence="2">The sequence shown here is derived from an EMBL/GenBank/DDBJ whole genome shotgun (WGS) entry which is preliminary data.</text>
</comment>
<reference evidence="2 3" key="1">
    <citation type="journal article" date="2023" name="Plants (Basel)">
        <title>Bridging the Gap: Combining Genomics and Transcriptomics Approaches to Understand Stylosanthes scabra, an Orphan Legume from the Brazilian Caatinga.</title>
        <authorList>
            <person name="Ferreira-Neto J.R.C."/>
            <person name="da Silva M.D."/>
            <person name="Binneck E."/>
            <person name="de Melo N.F."/>
            <person name="da Silva R.H."/>
            <person name="de Melo A.L.T.M."/>
            <person name="Pandolfi V."/>
            <person name="Bustamante F.O."/>
            <person name="Brasileiro-Vidal A.C."/>
            <person name="Benko-Iseppon A.M."/>
        </authorList>
    </citation>
    <scope>NUCLEOTIDE SEQUENCE [LARGE SCALE GENOMIC DNA]</scope>
    <source>
        <tissue evidence="2">Leaves</tissue>
    </source>
</reference>
<gene>
    <name evidence="2" type="ORF">PIB30_033926</name>
</gene>
<feature type="region of interest" description="Disordered" evidence="1">
    <location>
        <begin position="1"/>
        <end position="112"/>
    </location>
</feature>
<feature type="compositionally biased region" description="Basic and acidic residues" evidence="1">
    <location>
        <begin position="87"/>
        <end position="109"/>
    </location>
</feature>
<evidence type="ECO:0000313" key="3">
    <source>
        <dbReference type="Proteomes" id="UP001341840"/>
    </source>
</evidence>
<protein>
    <submittedName>
        <fullName evidence="2">Uncharacterized protein</fullName>
    </submittedName>
</protein>
<dbReference type="Proteomes" id="UP001341840">
    <property type="component" value="Unassembled WGS sequence"/>
</dbReference>
<feature type="compositionally biased region" description="Basic and acidic residues" evidence="1">
    <location>
        <begin position="68"/>
        <end position="79"/>
    </location>
</feature>
<name>A0ABU6XB36_9FABA</name>
<sequence>MHASSVDSDSGSSRPLEFESALNTRNGNELERAEGAESAITCGVGEKNKAEKRKKLKRKNATKKRVHKEMPITRRRNEELVVANDEGDNKHQPDTEGENKQTDNDKNDIEDGEEVVEKAWWIGKIAGLV</sequence>